<dbReference type="PANTHER" id="PTHR11511:SF5">
    <property type="entry name" value="FAT-BODY PROTEIN 1-RELATED"/>
    <property type="match status" value="1"/>
</dbReference>
<feature type="domain" description="Hemocyanin C-terminal" evidence="5">
    <location>
        <begin position="436"/>
        <end position="668"/>
    </location>
</feature>
<dbReference type="SUPFAM" id="SSF48056">
    <property type="entry name" value="Di-copper centre-containing domain"/>
    <property type="match status" value="1"/>
</dbReference>
<evidence type="ECO:0000313" key="6">
    <source>
        <dbReference type="EMBL" id="KOX67354.1"/>
    </source>
</evidence>
<evidence type="ECO:0000259" key="3">
    <source>
        <dbReference type="Pfam" id="PF00372"/>
    </source>
</evidence>
<feature type="signal peptide" evidence="2">
    <location>
        <begin position="1"/>
        <end position="20"/>
    </location>
</feature>
<dbReference type="InterPro" id="IPR037020">
    <property type="entry name" value="Hemocyanin_C_sf"/>
</dbReference>
<dbReference type="GO" id="GO:0005615">
    <property type="term" value="C:extracellular space"/>
    <property type="evidence" value="ECO:0007669"/>
    <property type="project" value="UniProtKB-ARBA"/>
</dbReference>
<dbReference type="Gene3D" id="1.10.1280.10">
    <property type="entry name" value="Di-copper center containing domain from catechol oxidase"/>
    <property type="match status" value="1"/>
</dbReference>
<gene>
    <name evidence="6" type="ORF">WN51_08261</name>
</gene>
<dbReference type="PRINTS" id="PR00187">
    <property type="entry name" value="HAEMOCYANIN"/>
</dbReference>
<evidence type="ECO:0000259" key="4">
    <source>
        <dbReference type="Pfam" id="PF03722"/>
    </source>
</evidence>
<feature type="domain" description="Hemocyanin middle" evidence="3">
    <location>
        <begin position="160"/>
        <end position="427"/>
    </location>
</feature>
<dbReference type="PROSITE" id="PS00210">
    <property type="entry name" value="HEMOCYANIN_2"/>
    <property type="match status" value="1"/>
</dbReference>
<dbReference type="InterPro" id="IPR008922">
    <property type="entry name" value="Di-copper_centre_dom_sf"/>
</dbReference>
<dbReference type="InterPro" id="IPR005204">
    <property type="entry name" value="Hemocyanin_N"/>
</dbReference>
<sequence>MFVPSRLWLLGLLACSLVSAEYYNTRTADKDYLLKQKKVYNLLYHISQPAEINYTWYEEGQKWDIEANIDLYSNAAAVKEFLYMYKNKMLPRGEAFSLFYPPLLKEMMTLFRLFYYANDFETFYKTALWARNNMNEAEYMLAFYNAVIRRPDTQYIQLPPPYEMYPNFFFNSEVMEKAQHASLFGLRETSGEYKAYILPANYSGWYVYRDYYLENKLNYFTEDIGLNSYYFFFRLAYPFWMSSSEFGLSDSLRGAEYLYGHQQLMNRYYLERLVNDLPKLEDFDWQKPFYAGYYPTIIHKNGLPLPQRPEWSNFPVYKYKYIKDIIDRESRLTAAIDAGYIFGNGSKWYNIYNEEGLNILGNIIEGNADSYNRKFYGSIDSLGRKILGYNLESSSKYKIFPSALEIFSTSMRDPAFYRLYKRIMDLYYRYKMRQAPYSRDELIYPNLKIESFSIDKLITYFDQFDTTINNGIFINENDKMSLVKVRQYRLNHKPFNFHITINSDKPMKAAIRIFLGPKYDSHHRLYELSENLKYFYEIDNWIVDLNAGLNKISRNSQDCFFTIPDQEPSEIFYSKLMESLYGDKPFTYNERIFGFPERLLLPKGKKEGMPLQLFLYISPVSSEYQYMSRIWGNYKFDNKPFGFPLDKPLDGLNYDGPNMLFKDILIYHKDESDMNIIY</sequence>
<dbReference type="SUPFAM" id="SSF48050">
    <property type="entry name" value="Hemocyanin, N-terminal domain"/>
    <property type="match status" value="1"/>
</dbReference>
<feature type="chain" id="PRO_5005844696" evidence="2">
    <location>
        <begin position="21"/>
        <end position="678"/>
    </location>
</feature>
<evidence type="ECO:0000313" key="7">
    <source>
        <dbReference type="Proteomes" id="UP000053105"/>
    </source>
</evidence>
<keyword evidence="1" id="KW-0758">Storage protein</keyword>
<dbReference type="SUPFAM" id="SSF81296">
    <property type="entry name" value="E set domains"/>
    <property type="match status" value="1"/>
</dbReference>
<dbReference type="PANTHER" id="PTHR11511">
    <property type="entry name" value="LARVAL STORAGE PROTEIN/PHENOLOXIDASE"/>
    <property type="match status" value="1"/>
</dbReference>
<keyword evidence="7" id="KW-1185">Reference proteome</keyword>
<dbReference type="GO" id="GO:0045735">
    <property type="term" value="F:nutrient reservoir activity"/>
    <property type="evidence" value="ECO:0007669"/>
    <property type="project" value="UniProtKB-KW"/>
</dbReference>
<dbReference type="InterPro" id="IPR005203">
    <property type="entry name" value="Hemocyanin_C"/>
</dbReference>
<dbReference type="InterPro" id="IPR000896">
    <property type="entry name" value="Hemocyanin/hexamerin_mid_dom"/>
</dbReference>
<organism evidence="6 7">
    <name type="scientific">Melipona quadrifasciata</name>
    <dbReference type="NCBI Taxonomy" id="166423"/>
    <lineage>
        <taxon>Eukaryota</taxon>
        <taxon>Metazoa</taxon>
        <taxon>Ecdysozoa</taxon>
        <taxon>Arthropoda</taxon>
        <taxon>Hexapoda</taxon>
        <taxon>Insecta</taxon>
        <taxon>Pterygota</taxon>
        <taxon>Neoptera</taxon>
        <taxon>Endopterygota</taxon>
        <taxon>Hymenoptera</taxon>
        <taxon>Apocrita</taxon>
        <taxon>Aculeata</taxon>
        <taxon>Apoidea</taxon>
        <taxon>Anthophila</taxon>
        <taxon>Apidae</taxon>
        <taxon>Melipona</taxon>
    </lineage>
</organism>
<dbReference type="InterPro" id="IPR036697">
    <property type="entry name" value="Hemocyanin_N_sf"/>
</dbReference>
<dbReference type="InterPro" id="IPR013788">
    <property type="entry name" value="Hemocyanin/hexamerin"/>
</dbReference>
<accession>A0A0N0BBB5</accession>
<dbReference type="Gene3D" id="1.20.1370.10">
    <property type="entry name" value="Hemocyanin, N-terminal domain"/>
    <property type="match status" value="1"/>
</dbReference>
<dbReference type="Pfam" id="PF03722">
    <property type="entry name" value="Hemocyanin_N"/>
    <property type="match status" value="1"/>
</dbReference>
<dbReference type="Pfam" id="PF00372">
    <property type="entry name" value="Hemocyanin_M"/>
    <property type="match status" value="1"/>
</dbReference>
<reference evidence="6 7" key="1">
    <citation type="submission" date="2015-07" db="EMBL/GenBank/DDBJ databases">
        <title>The genome of Melipona quadrifasciata.</title>
        <authorList>
            <person name="Pan H."/>
            <person name="Kapheim K."/>
        </authorList>
    </citation>
    <scope>NUCLEOTIDE SEQUENCE [LARGE SCALE GENOMIC DNA]</scope>
    <source>
        <strain evidence="6">0111107301</strain>
        <tissue evidence="6">Whole body</tissue>
    </source>
</reference>
<dbReference type="EMBL" id="KQ436240">
    <property type="protein sequence ID" value="KOX67354.1"/>
    <property type="molecule type" value="Genomic_DNA"/>
</dbReference>
<evidence type="ECO:0000256" key="2">
    <source>
        <dbReference type="SAM" id="SignalP"/>
    </source>
</evidence>
<proteinExistence type="predicted"/>
<dbReference type="Gene3D" id="2.60.40.1520">
    <property type="entry name" value="Hemocyanin, C-terminal domain"/>
    <property type="match status" value="1"/>
</dbReference>
<evidence type="ECO:0000256" key="1">
    <source>
        <dbReference type="ARBA" id="ARBA00022761"/>
    </source>
</evidence>
<dbReference type="STRING" id="166423.A0A0N0BBB5"/>
<dbReference type="Proteomes" id="UP000053105">
    <property type="component" value="Unassembled WGS sequence"/>
</dbReference>
<feature type="domain" description="Hemocyanin N-terminal" evidence="4">
    <location>
        <begin position="32"/>
        <end position="154"/>
    </location>
</feature>
<protein>
    <submittedName>
        <fullName evidence="6">Arylphorin subunit alpha</fullName>
    </submittedName>
</protein>
<name>A0A0N0BBB5_9HYME</name>
<dbReference type="InterPro" id="IPR014756">
    <property type="entry name" value="Ig_E-set"/>
</dbReference>
<evidence type="ECO:0000259" key="5">
    <source>
        <dbReference type="Pfam" id="PF03723"/>
    </source>
</evidence>
<dbReference type="AlphaFoldDB" id="A0A0N0BBB5"/>
<dbReference type="Pfam" id="PF03723">
    <property type="entry name" value="Hemocyanin_C"/>
    <property type="match status" value="1"/>
</dbReference>
<keyword evidence="2" id="KW-0732">Signal</keyword>
<dbReference type="OrthoDB" id="6371642at2759"/>